<dbReference type="EMBL" id="JAIWYP010000003">
    <property type="protein sequence ID" value="KAH3852980.1"/>
    <property type="molecule type" value="Genomic_DNA"/>
</dbReference>
<protein>
    <submittedName>
        <fullName evidence="1">Uncharacterized protein</fullName>
    </submittedName>
</protein>
<reference evidence="1" key="2">
    <citation type="submission" date="2020-11" db="EMBL/GenBank/DDBJ databases">
        <authorList>
            <person name="McCartney M.A."/>
            <person name="Auch B."/>
            <person name="Kono T."/>
            <person name="Mallez S."/>
            <person name="Becker A."/>
            <person name="Gohl D.M."/>
            <person name="Silverstein K.A.T."/>
            <person name="Koren S."/>
            <person name="Bechman K.B."/>
            <person name="Herman A."/>
            <person name="Abrahante J.E."/>
            <person name="Garbe J."/>
        </authorList>
    </citation>
    <scope>NUCLEOTIDE SEQUENCE</scope>
    <source>
        <strain evidence="1">Duluth1</strain>
        <tissue evidence="1">Whole animal</tissue>
    </source>
</reference>
<name>A0A9D4L6M0_DREPO</name>
<evidence type="ECO:0000313" key="1">
    <source>
        <dbReference type="EMBL" id="KAH3852980.1"/>
    </source>
</evidence>
<dbReference type="Proteomes" id="UP000828390">
    <property type="component" value="Unassembled WGS sequence"/>
</dbReference>
<organism evidence="1 2">
    <name type="scientific">Dreissena polymorpha</name>
    <name type="common">Zebra mussel</name>
    <name type="synonym">Mytilus polymorpha</name>
    <dbReference type="NCBI Taxonomy" id="45954"/>
    <lineage>
        <taxon>Eukaryota</taxon>
        <taxon>Metazoa</taxon>
        <taxon>Spiralia</taxon>
        <taxon>Lophotrochozoa</taxon>
        <taxon>Mollusca</taxon>
        <taxon>Bivalvia</taxon>
        <taxon>Autobranchia</taxon>
        <taxon>Heteroconchia</taxon>
        <taxon>Euheterodonta</taxon>
        <taxon>Imparidentia</taxon>
        <taxon>Neoheterodontei</taxon>
        <taxon>Myida</taxon>
        <taxon>Dreissenoidea</taxon>
        <taxon>Dreissenidae</taxon>
        <taxon>Dreissena</taxon>
    </lineage>
</organism>
<reference evidence="1" key="1">
    <citation type="journal article" date="2019" name="bioRxiv">
        <title>The Genome of the Zebra Mussel, Dreissena polymorpha: A Resource for Invasive Species Research.</title>
        <authorList>
            <person name="McCartney M.A."/>
            <person name="Auch B."/>
            <person name="Kono T."/>
            <person name="Mallez S."/>
            <person name="Zhang Y."/>
            <person name="Obille A."/>
            <person name="Becker A."/>
            <person name="Abrahante J.E."/>
            <person name="Garbe J."/>
            <person name="Badalamenti J.P."/>
            <person name="Herman A."/>
            <person name="Mangelson H."/>
            <person name="Liachko I."/>
            <person name="Sullivan S."/>
            <person name="Sone E.D."/>
            <person name="Koren S."/>
            <person name="Silverstein K.A.T."/>
            <person name="Beckman K.B."/>
            <person name="Gohl D.M."/>
        </authorList>
    </citation>
    <scope>NUCLEOTIDE SEQUENCE</scope>
    <source>
        <strain evidence="1">Duluth1</strain>
        <tissue evidence="1">Whole animal</tissue>
    </source>
</reference>
<evidence type="ECO:0000313" key="2">
    <source>
        <dbReference type="Proteomes" id="UP000828390"/>
    </source>
</evidence>
<sequence>MARELRDADNFSDVIKETRRLCSPLIRAFAYGVGGQRFETYKVNLKTWPFAMPAAC</sequence>
<gene>
    <name evidence="1" type="ORF">DPMN_095502</name>
</gene>
<comment type="caution">
    <text evidence="1">The sequence shown here is derived from an EMBL/GenBank/DDBJ whole genome shotgun (WGS) entry which is preliminary data.</text>
</comment>
<dbReference type="AlphaFoldDB" id="A0A9D4L6M0"/>
<accession>A0A9D4L6M0</accession>
<keyword evidence="2" id="KW-1185">Reference proteome</keyword>
<proteinExistence type="predicted"/>